<dbReference type="KEGG" id="plig:NAG76_20570"/>
<reference evidence="1" key="1">
    <citation type="submission" date="2022-05" db="EMBL/GenBank/DDBJ databases">
        <title>Novel bacterial taxa in a minimal lignocellulolytic consortium and its capacity to transform plastics disclosed by genome-resolved metagenomics.</title>
        <authorList>
            <person name="Rodriguez C.A.D."/>
            <person name="Diaz-Garcia L."/>
            <person name="Herrera K."/>
            <person name="Tarazona N.A."/>
            <person name="Sproer C."/>
            <person name="Overmann J."/>
            <person name="Jimenez D.J."/>
        </authorList>
    </citation>
    <scope>NUCLEOTIDE SEQUENCE</scope>
    <source>
        <strain evidence="1">MAG5</strain>
    </source>
</reference>
<organism evidence="1 2">
    <name type="scientific">Candidatus Pristimantibacillus lignocellulolyticus</name>
    <dbReference type="NCBI Taxonomy" id="2994561"/>
    <lineage>
        <taxon>Bacteria</taxon>
        <taxon>Bacillati</taxon>
        <taxon>Bacillota</taxon>
        <taxon>Bacilli</taxon>
        <taxon>Bacillales</taxon>
        <taxon>Paenibacillaceae</taxon>
        <taxon>Candidatus Pristimantibacillus</taxon>
    </lineage>
</organism>
<proteinExistence type="predicted"/>
<sequence length="55" mass="6136">MKQMINKNKLMLSGKAKHIQIALNGIAKSQYGNCTLAQYTANRPEMRITLGNLES</sequence>
<gene>
    <name evidence="1" type="ORF">NAG76_20570</name>
</gene>
<accession>A0A9J6ZDH2</accession>
<evidence type="ECO:0000313" key="2">
    <source>
        <dbReference type="Proteomes" id="UP001056756"/>
    </source>
</evidence>
<protein>
    <submittedName>
        <fullName evidence="1">Uncharacterized protein</fullName>
    </submittedName>
</protein>
<name>A0A9J6ZDH2_9BACL</name>
<dbReference type="EMBL" id="CP097899">
    <property type="protein sequence ID" value="URN94187.1"/>
    <property type="molecule type" value="Genomic_DNA"/>
</dbReference>
<dbReference type="AlphaFoldDB" id="A0A9J6ZDH2"/>
<evidence type="ECO:0000313" key="1">
    <source>
        <dbReference type="EMBL" id="URN94187.1"/>
    </source>
</evidence>
<dbReference type="Proteomes" id="UP001056756">
    <property type="component" value="Chromosome"/>
</dbReference>